<keyword evidence="6 8" id="KW-0472">Membrane</keyword>
<evidence type="ECO:0000259" key="9">
    <source>
        <dbReference type="Pfam" id="PF04547"/>
    </source>
</evidence>
<evidence type="ECO:0000256" key="1">
    <source>
        <dbReference type="ARBA" id="ARBA00004651"/>
    </source>
</evidence>
<feature type="transmembrane region" description="Helical" evidence="8">
    <location>
        <begin position="363"/>
        <end position="382"/>
    </location>
</feature>
<feature type="transmembrane region" description="Helical" evidence="8">
    <location>
        <begin position="799"/>
        <end position="819"/>
    </location>
</feature>
<keyword evidence="3" id="KW-1003">Cell membrane</keyword>
<comment type="similarity">
    <text evidence="2 8">Belongs to the anoctamin family.</text>
</comment>
<feature type="transmembrane region" description="Helical" evidence="8">
    <location>
        <begin position="443"/>
        <end position="466"/>
    </location>
</feature>
<dbReference type="Pfam" id="PF04547">
    <property type="entry name" value="Anoctamin"/>
    <property type="match status" value="1"/>
</dbReference>
<comment type="caution">
    <text evidence="11">The sequence shown here is derived from an EMBL/GenBank/DDBJ whole genome shotgun (WGS) entry which is preliminary data.</text>
</comment>
<evidence type="ECO:0000256" key="8">
    <source>
        <dbReference type="RuleBase" id="RU280814"/>
    </source>
</evidence>
<dbReference type="PANTHER" id="PTHR12308:SF83">
    <property type="entry name" value="ANOCTAMIN"/>
    <property type="match status" value="1"/>
</dbReference>
<feature type="transmembrane region" description="Helical" evidence="8">
    <location>
        <begin position="660"/>
        <end position="686"/>
    </location>
</feature>
<dbReference type="AlphaFoldDB" id="A0AAN9TGC6"/>
<evidence type="ECO:0000259" key="10">
    <source>
        <dbReference type="Pfam" id="PF16178"/>
    </source>
</evidence>
<dbReference type="PANTHER" id="PTHR12308">
    <property type="entry name" value="ANOCTAMIN"/>
    <property type="match status" value="1"/>
</dbReference>
<evidence type="ECO:0000313" key="11">
    <source>
        <dbReference type="EMBL" id="KAK7571958.1"/>
    </source>
</evidence>
<keyword evidence="7" id="KW-0325">Glycoprotein</keyword>
<gene>
    <name evidence="11" type="ORF">V9T40_014430</name>
</gene>
<feature type="transmembrane region" description="Helical" evidence="8">
    <location>
        <begin position="723"/>
        <end position="746"/>
    </location>
</feature>
<keyword evidence="5 8" id="KW-1133">Transmembrane helix</keyword>
<evidence type="ECO:0000256" key="2">
    <source>
        <dbReference type="ARBA" id="ARBA00009671"/>
    </source>
</evidence>
<reference evidence="11 12" key="1">
    <citation type="submission" date="2024-03" db="EMBL/GenBank/DDBJ databases">
        <title>Adaptation during the transition from Ophiocordyceps entomopathogen to insect associate is accompanied by gene loss and intensified selection.</title>
        <authorList>
            <person name="Ward C.M."/>
            <person name="Onetto C.A."/>
            <person name="Borneman A.R."/>
        </authorList>
    </citation>
    <scope>NUCLEOTIDE SEQUENCE [LARGE SCALE GENOMIC DNA]</scope>
    <source>
        <strain evidence="11">AWRI1</strain>
        <tissue evidence="11">Single Adult Female</tissue>
    </source>
</reference>
<keyword evidence="4 8" id="KW-0812">Transmembrane</keyword>
<keyword evidence="12" id="KW-1185">Reference proteome</keyword>
<dbReference type="EMBL" id="JBBCAQ010000038">
    <property type="protein sequence ID" value="KAK7571958.1"/>
    <property type="molecule type" value="Genomic_DNA"/>
</dbReference>
<dbReference type="InterPro" id="IPR007632">
    <property type="entry name" value="Anoctamin"/>
</dbReference>
<dbReference type="GO" id="GO:0046983">
    <property type="term" value="F:protein dimerization activity"/>
    <property type="evidence" value="ECO:0007669"/>
    <property type="project" value="InterPro"/>
</dbReference>
<feature type="transmembrane region" description="Helical" evidence="8">
    <location>
        <begin position="537"/>
        <end position="555"/>
    </location>
</feature>
<feature type="transmembrane region" description="Helical" evidence="8">
    <location>
        <begin position="486"/>
        <end position="506"/>
    </location>
</feature>
<dbReference type="Pfam" id="PF16178">
    <property type="entry name" value="Anoct_dimer"/>
    <property type="match status" value="1"/>
</dbReference>
<evidence type="ECO:0000256" key="5">
    <source>
        <dbReference type="ARBA" id="ARBA00022989"/>
    </source>
</evidence>
<organism evidence="11 12">
    <name type="scientific">Parthenolecanium corni</name>
    <dbReference type="NCBI Taxonomy" id="536013"/>
    <lineage>
        <taxon>Eukaryota</taxon>
        <taxon>Metazoa</taxon>
        <taxon>Ecdysozoa</taxon>
        <taxon>Arthropoda</taxon>
        <taxon>Hexapoda</taxon>
        <taxon>Insecta</taxon>
        <taxon>Pterygota</taxon>
        <taxon>Neoptera</taxon>
        <taxon>Paraneoptera</taxon>
        <taxon>Hemiptera</taxon>
        <taxon>Sternorrhyncha</taxon>
        <taxon>Coccoidea</taxon>
        <taxon>Coccidae</taxon>
        <taxon>Parthenolecanium</taxon>
    </lineage>
</organism>
<evidence type="ECO:0000256" key="4">
    <source>
        <dbReference type="ARBA" id="ARBA00022692"/>
    </source>
</evidence>
<comment type="subcellular location">
    <subcellularLocation>
        <location evidence="1">Cell membrane</location>
        <topology evidence="1">Multi-pass membrane protein</topology>
    </subcellularLocation>
    <subcellularLocation>
        <location evidence="8">Membrane</location>
        <topology evidence="8">Multi-pass membrane protein</topology>
    </subcellularLocation>
</comment>
<feature type="domain" description="Anoctamin transmembrane" evidence="9">
    <location>
        <begin position="275"/>
        <end position="843"/>
    </location>
</feature>
<evidence type="ECO:0000256" key="7">
    <source>
        <dbReference type="ARBA" id="ARBA00023180"/>
    </source>
</evidence>
<sequence>MMQKLKTMKFFKLASTDHSSAMAELETLNCNVNTGASEQPNESEVKDIIMDNGEMVDFVLVYDAEDCKTPQRGPFKNEDKETIRAIFENNLRLTGVVLEKEIVNSLTFIKINVPPTVLKTYCELLKMKMPLREEKSVKLYPEEFNVMGSMKTACKKLIRYCVTIDPSKNYHEETTLYAEYSRNKFYLFDEDSPTFFTPSIRILVIDYILNRTRWTENDDDLESVGIQTLIDNDVYKAAYPVHDGSYNEEGCLRNCLRRDWAQLRKWIRLQPIDDVKNYLGVKFGFYFAWLGFYTALLIPASFLGLTVFLYGYFTLREDPISSFICNNGTNFIMCPVCDKNCRYWNISETCFGSKITYLFDNNFSVVFAFLLSVWATFFLELWKRHAAVLSHRWGLSDYTTQWEHPCPEYLAKLAHSKKKKVNMETGLVEPVVSFWFHTLPTVLFSYTVVIFFILVALAAVGSIVIYRMWINNVHTFVDNATGLSKYASAIVPVVAGFLNLASIMILGQVYNKVANYLTTLELPRTQTEFDKSMTIKMYIFQFVNYYASIMYIAFFKGKFVGYPRKYNKILGYRQEECTGGACLTELSIQLAIIMGGQQFYGTILEMVVPAGWNWFNRYSLTKKNDETNGSVKVKRQRWAEDYKLLEWSKQELFSEYLEIAIQYGFVTLFAAAFPLAPLLALINNIFELRLDAQKFLKYYRRPVPYQVPNIGVWYRIFDIIGKLAVIFNAAIIAFSSNFIPLLVHWWDDNPEPFMEFSTSIFHTVDYRNTSTIPSNSVGNITVCRYFGYRDDNSYKHTKVHFKILAMRLLFIFLFQNAVFTLKTAAQWLIPDVPQKLSERMRREARIVTQLMIKREKESAINNMAAVDEDNLYSDKRNQCELFLNRC</sequence>
<feature type="transmembrane region" description="Helical" evidence="8">
    <location>
        <begin position="286"/>
        <end position="313"/>
    </location>
</feature>
<dbReference type="InterPro" id="IPR049452">
    <property type="entry name" value="Anoctamin_TM"/>
</dbReference>
<proteinExistence type="inferred from homology"/>
<dbReference type="GO" id="GO:0005886">
    <property type="term" value="C:plasma membrane"/>
    <property type="evidence" value="ECO:0007669"/>
    <property type="project" value="UniProtKB-SubCell"/>
</dbReference>
<dbReference type="Proteomes" id="UP001367676">
    <property type="component" value="Unassembled WGS sequence"/>
</dbReference>
<dbReference type="InterPro" id="IPR032394">
    <property type="entry name" value="Anoct_dimer"/>
</dbReference>
<evidence type="ECO:0000256" key="6">
    <source>
        <dbReference type="ARBA" id="ARBA00023136"/>
    </source>
</evidence>
<name>A0AAN9TGC6_9HEMI</name>
<protein>
    <recommendedName>
        <fullName evidence="8">Anoctamin</fullName>
    </recommendedName>
</protein>
<evidence type="ECO:0000256" key="3">
    <source>
        <dbReference type="ARBA" id="ARBA00022475"/>
    </source>
</evidence>
<accession>A0AAN9TGC6</accession>
<dbReference type="GO" id="GO:0005254">
    <property type="term" value="F:chloride channel activity"/>
    <property type="evidence" value="ECO:0007669"/>
    <property type="project" value="TreeGrafter"/>
</dbReference>
<feature type="domain" description="Anoctamin dimerisation" evidence="10">
    <location>
        <begin position="51"/>
        <end position="272"/>
    </location>
</feature>
<evidence type="ECO:0000313" key="12">
    <source>
        <dbReference type="Proteomes" id="UP001367676"/>
    </source>
</evidence>